<sequence>MLPDINCIEHQTWLSASTRIILSRLYATSPHIILLQSTTVDLFYPAGMNHIRFYQPKIFTSRTDETSMPSHVHSETENNKKDSKAPQLPTTMHGNHPLPRKPPPTSPANEGSVSLRGKPEDISPGVKALLASTSERAEVAHLDTDAQQINTVREEQGEHISTRNKSGNSKCAPSSSTVEPQASHSGYSNFRSTSKAVEAKSAPLILASGDQQPGSPSKLGSSNLEDCCNRSCSMDLTNSPCCLNGQGTKHMSPTSEHSDTCLASERPRADMHFLENQAKSTEISGRPRRTTVEVVVPSRRRRSLMQANLAESGSDNDDPGDTDFRTESSESGEDLAPLTNPRKRVCGMRPRKRRHIRHLTSSSRGMSNPAASHSTESTGRYPQRISPVFTATPTTRTCSSCDCTSQSISRHSSGSWSDLLSPDTCSRGRVPVCGYLEILPGNCNDTLTYRPSSLCSGCRRQDRHHPEFDESHVSADMASPSSLDLGYPRTGGRFTKVEDQLIVILKNYGLSWKEMEPFFPQRKSTALQSRWFRQLRTG</sequence>
<feature type="region of interest" description="Disordered" evidence="1">
    <location>
        <begin position="64"/>
        <end position="123"/>
    </location>
</feature>
<proteinExistence type="predicted"/>
<dbReference type="EMBL" id="AP024429">
    <property type="protein sequence ID" value="BCS00248.1"/>
    <property type="molecule type" value="Genomic_DNA"/>
</dbReference>
<dbReference type="OrthoDB" id="4512912at2759"/>
<dbReference type="Proteomes" id="UP000661280">
    <property type="component" value="Chromosome 3"/>
</dbReference>
<organism evidence="2 4">
    <name type="scientific">Aspergillus kawachii</name>
    <name type="common">White koji mold</name>
    <name type="synonym">Aspergillus awamori var. kawachi</name>
    <dbReference type="NCBI Taxonomy" id="1069201"/>
    <lineage>
        <taxon>Eukaryota</taxon>
        <taxon>Fungi</taxon>
        <taxon>Dikarya</taxon>
        <taxon>Ascomycota</taxon>
        <taxon>Pezizomycotina</taxon>
        <taxon>Eurotiomycetes</taxon>
        <taxon>Eurotiomycetidae</taxon>
        <taxon>Eurotiales</taxon>
        <taxon>Aspergillaceae</taxon>
        <taxon>Aspergillus</taxon>
        <taxon>Aspergillus subgen. Circumdati</taxon>
    </lineage>
</organism>
<evidence type="ECO:0000313" key="2">
    <source>
        <dbReference type="EMBL" id="BCR98141.1"/>
    </source>
</evidence>
<evidence type="ECO:0008006" key="5">
    <source>
        <dbReference type="Google" id="ProtNLM"/>
    </source>
</evidence>
<accession>A0A7R7W848</accession>
<feature type="compositionally biased region" description="Polar residues" evidence="1">
    <location>
        <begin position="163"/>
        <end position="191"/>
    </location>
</feature>
<evidence type="ECO:0000256" key="1">
    <source>
        <dbReference type="SAM" id="MobiDB-lite"/>
    </source>
</evidence>
<gene>
    <name evidence="2" type="ORF">AKAW2_31460S</name>
    <name evidence="3" type="ORF">AKAW2_50589S</name>
</gene>
<dbReference type="EMBL" id="AP024427">
    <property type="protein sequence ID" value="BCR98141.1"/>
    <property type="molecule type" value="Genomic_DNA"/>
</dbReference>
<dbReference type="Proteomes" id="UP000661280">
    <property type="component" value="Chromosome 5"/>
</dbReference>
<feature type="compositionally biased region" description="Basic and acidic residues" evidence="1">
    <location>
        <begin position="72"/>
        <end position="84"/>
    </location>
</feature>
<name>A0A7R7W848_ASPKA</name>
<dbReference type="AlphaFoldDB" id="A0A7R7W848"/>
<reference evidence="2" key="1">
    <citation type="submission" date="2021-01" db="EMBL/GenBank/DDBJ databases">
        <authorList>
            <consortium name="Aspergillus luchuensis mut. kawachii IFO 4304 genome sequencing consortium"/>
            <person name="Kazuki M."/>
            <person name="Futagami T."/>
        </authorList>
    </citation>
    <scope>NUCLEOTIDE SEQUENCE</scope>
    <source>
        <strain evidence="2">IFO 4308</strain>
    </source>
</reference>
<feature type="compositionally biased region" description="Basic residues" evidence="1">
    <location>
        <begin position="341"/>
        <end position="358"/>
    </location>
</feature>
<protein>
    <recommendedName>
        <fullName evidence="5">Myb-like domain-containing protein</fullName>
    </recommendedName>
</protein>
<evidence type="ECO:0000313" key="4">
    <source>
        <dbReference type="Proteomes" id="UP000661280"/>
    </source>
</evidence>
<dbReference type="GeneID" id="64959466"/>
<dbReference type="RefSeq" id="XP_041541907.1">
    <property type="nucleotide sequence ID" value="XM_041688087.1"/>
</dbReference>
<feature type="region of interest" description="Disordered" evidence="1">
    <location>
        <begin position="155"/>
        <end position="191"/>
    </location>
</feature>
<dbReference type="KEGG" id="aluc:AKAW2_31460S"/>
<feature type="compositionally biased region" description="Polar residues" evidence="1">
    <location>
        <begin position="359"/>
        <end position="380"/>
    </location>
</feature>
<feature type="region of interest" description="Disordered" evidence="1">
    <location>
        <begin position="284"/>
        <end position="384"/>
    </location>
</feature>
<reference evidence="2" key="2">
    <citation type="submission" date="2021-02" db="EMBL/GenBank/DDBJ databases">
        <title>Aspergillus luchuensis mut. kawachii IFO 4304 genome sequence.</title>
        <authorList>
            <person name="Mori K."/>
            <person name="Kadooka C."/>
            <person name="Goto M."/>
            <person name="Futagami T."/>
        </authorList>
    </citation>
    <scope>NUCLEOTIDE SEQUENCE</scope>
    <source>
        <strain evidence="2">IFO 4308</strain>
    </source>
</reference>
<keyword evidence="4" id="KW-1185">Reference proteome</keyword>
<evidence type="ECO:0000313" key="3">
    <source>
        <dbReference type="EMBL" id="BCS00248.1"/>
    </source>
</evidence>